<dbReference type="SUPFAM" id="SSF46785">
    <property type="entry name" value="Winged helix' DNA-binding domain"/>
    <property type="match status" value="1"/>
</dbReference>
<name>X1T579_9ZZZZ</name>
<accession>X1T579</accession>
<protein>
    <recommendedName>
        <fullName evidence="2">Transcription regulator TrmB N-terminal domain-containing protein</fullName>
    </recommendedName>
</protein>
<evidence type="ECO:0008006" key="2">
    <source>
        <dbReference type="Google" id="ProtNLM"/>
    </source>
</evidence>
<evidence type="ECO:0000313" key="1">
    <source>
        <dbReference type="EMBL" id="GAI82765.1"/>
    </source>
</evidence>
<feature type="non-terminal residue" evidence="1">
    <location>
        <position position="1"/>
    </location>
</feature>
<dbReference type="AlphaFoldDB" id="X1T579"/>
<gene>
    <name evidence="1" type="ORF">S12H4_21366</name>
</gene>
<sequence>DDDAWKVRHTLLNEPRIMLLASATSRFKEMDSSDKAMFELFRTYELKPLNEAECQMIWTSETGKDLGEKRIRPIQILTGGNPRLLTIIVSFAVRLSFKELMSDLVQLVDEHTEYFKSHLDGLPAVERKVYVALAELWDPVTASEAAKLARLSVSKTSALLGRLMERGAVAIWREKGRKKWYQVAERMYNIYYLMRRRGAPSQRVKAVVRFMMQFYGAQGLVHATRRIAEEACKLEAQLRRDHYIAYEAVLGNISSQVFR</sequence>
<reference evidence="1" key="1">
    <citation type="journal article" date="2014" name="Front. Microbiol.">
        <title>High frequency of phylogenetically diverse reductive dehalogenase-homologous genes in deep subseafloor sedimentary metagenomes.</title>
        <authorList>
            <person name="Kawai M."/>
            <person name="Futagami T."/>
            <person name="Toyoda A."/>
            <person name="Takaki Y."/>
            <person name="Nishi S."/>
            <person name="Hori S."/>
            <person name="Arai W."/>
            <person name="Tsubouchi T."/>
            <person name="Morono Y."/>
            <person name="Uchiyama I."/>
            <person name="Ito T."/>
            <person name="Fujiyama A."/>
            <person name="Inagaki F."/>
            <person name="Takami H."/>
        </authorList>
    </citation>
    <scope>NUCLEOTIDE SEQUENCE</scope>
    <source>
        <strain evidence="1">Expedition CK06-06</strain>
    </source>
</reference>
<organism evidence="1">
    <name type="scientific">marine sediment metagenome</name>
    <dbReference type="NCBI Taxonomy" id="412755"/>
    <lineage>
        <taxon>unclassified sequences</taxon>
        <taxon>metagenomes</taxon>
        <taxon>ecological metagenomes</taxon>
    </lineage>
</organism>
<dbReference type="EMBL" id="BARW01010979">
    <property type="protein sequence ID" value="GAI82765.1"/>
    <property type="molecule type" value="Genomic_DNA"/>
</dbReference>
<feature type="non-terminal residue" evidence="1">
    <location>
        <position position="259"/>
    </location>
</feature>
<dbReference type="Gene3D" id="1.10.10.10">
    <property type="entry name" value="Winged helix-like DNA-binding domain superfamily/Winged helix DNA-binding domain"/>
    <property type="match status" value="1"/>
</dbReference>
<proteinExistence type="predicted"/>
<comment type="caution">
    <text evidence="1">The sequence shown here is derived from an EMBL/GenBank/DDBJ whole genome shotgun (WGS) entry which is preliminary data.</text>
</comment>
<dbReference type="InterPro" id="IPR036390">
    <property type="entry name" value="WH_DNA-bd_sf"/>
</dbReference>
<dbReference type="InterPro" id="IPR036388">
    <property type="entry name" value="WH-like_DNA-bd_sf"/>
</dbReference>